<feature type="compositionally biased region" description="Basic and acidic residues" evidence="1">
    <location>
        <begin position="80"/>
        <end position="94"/>
    </location>
</feature>
<keyword evidence="3" id="KW-1185">Reference proteome</keyword>
<protein>
    <recommendedName>
        <fullName evidence="4">Transposase</fullName>
    </recommendedName>
</protein>
<feature type="region of interest" description="Disordered" evidence="1">
    <location>
        <begin position="49"/>
        <end position="94"/>
    </location>
</feature>
<evidence type="ECO:0000313" key="2">
    <source>
        <dbReference type="EMBL" id="GAP13233.1"/>
    </source>
</evidence>
<dbReference type="STRING" id="360412.LARV_00984"/>
<accession>A0A0S7BHD7</accession>
<feature type="compositionally biased region" description="Low complexity" evidence="1">
    <location>
        <begin position="49"/>
        <end position="70"/>
    </location>
</feature>
<organism evidence="2">
    <name type="scientific">Longilinea arvoryzae</name>
    <dbReference type="NCBI Taxonomy" id="360412"/>
    <lineage>
        <taxon>Bacteria</taxon>
        <taxon>Bacillati</taxon>
        <taxon>Chloroflexota</taxon>
        <taxon>Anaerolineae</taxon>
        <taxon>Anaerolineales</taxon>
        <taxon>Anaerolineaceae</taxon>
        <taxon>Longilinea</taxon>
    </lineage>
</organism>
<evidence type="ECO:0008006" key="4">
    <source>
        <dbReference type="Google" id="ProtNLM"/>
    </source>
</evidence>
<evidence type="ECO:0000313" key="3">
    <source>
        <dbReference type="Proteomes" id="UP000055060"/>
    </source>
</evidence>
<dbReference type="Proteomes" id="UP000055060">
    <property type="component" value="Unassembled WGS sequence"/>
</dbReference>
<name>A0A0S7BHD7_9CHLR</name>
<dbReference type="EMBL" id="DF967972">
    <property type="protein sequence ID" value="GAP13233.1"/>
    <property type="molecule type" value="Genomic_DNA"/>
</dbReference>
<gene>
    <name evidence="2" type="ORF">LARV_00984</name>
</gene>
<proteinExistence type="predicted"/>
<evidence type="ECO:0000256" key="1">
    <source>
        <dbReference type="SAM" id="MobiDB-lite"/>
    </source>
</evidence>
<reference evidence="2" key="1">
    <citation type="submission" date="2015-07" db="EMBL/GenBank/DDBJ databases">
        <title>Draft Genome Sequences of Anaerolinea thermolimosa IMO-1, Bellilinea caldifistulae GOMI-1, Leptolinea tardivitalis YMTK-2, Levilinea saccharolytica KIBI-1,Longilinea arvoryzae KOME-1, Previously Described as Members of the Anaerolineaceae (Chloroflexi).</title>
        <authorList>
            <person name="Sekiguchi Y."/>
            <person name="Ohashi A."/>
            <person name="Matsuura N."/>
            <person name="Tourlousse M.D."/>
        </authorList>
    </citation>
    <scope>NUCLEOTIDE SEQUENCE [LARGE SCALE GENOMIC DNA]</scope>
    <source>
        <strain evidence="2">KOME-1</strain>
    </source>
</reference>
<sequence>MKYMFMAAHEGEYAVKRMCKVLRVQRSGYYAWRKRKSVLTAIAARAETVTTAPTPTEPTPDQTLTPSLSPGLPPKKWTRKKGESGKLNGKEARK</sequence>
<dbReference type="AlphaFoldDB" id="A0A0S7BHD7"/>